<name>A0A246G7F7_9FLAO</name>
<gene>
    <name evidence="2" type="ORF">BWK62_14430</name>
</gene>
<keyword evidence="1" id="KW-0472">Membrane</keyword>
<feature type="transmembrane region" description="Helical" evidence="1">
    <location>
        <begin position="39"/>
        <end position="63"/>
    </location>
</feature>
<accession>A0A246G7F7</accession>
<feature type="transmembrane region" description="Helical" evidence="1">
    <location>
        <begin position="72"/>
        <end position="89"/>
    </location>
</feature>
<evidence type="ECO:0000313" key="3">
    <source>
        <dbReference type="Proteomes" id="UP000198034"/>
    </source>
</evidence>
<evidence type="ECO:0000313" key="2">
    <source>
        <dbReference type="EMBL" id="OWP74405.1"/>
    </source>
</evidence>
<feature type="transmembrane region" description="Helical" evidence="1">
    <location>
        <begin position="9"/>
        <end position="27"/>
    </location>
</feature>
<protein>
    <submittedName>
        <fullName evidence="2">Uncharacterized protein</fullName>
    </submittedName>
</protein>
<dbReference type="EMBL" id="MTCY01000072">
    <property type="protein sequence ID" value="OWP74405.1"/>
    <property type="molecule type" value="Genomic_DNA"/>
</dbReference>
<sequence length="91" mass="10532">MNKFFIIRLAYISLILFGFLFYGVFFIENTRSCLGPPKILPTVFIAIPLVFLILLIDTTVILLKKDKKNKKYMGNSFLYFLAVIFLIISCI</sequence>
<proteinExistence type="predicted"/>
<evidence type="ECO:0000256" key="1">
    <source>
        <dbReference type="SAM" id="Phobius"/>
    </source>
</evidence>
<dbReference type="AlphaFoldDB" id="A0A246G7F7"/>
<keyword evidence="1" id="KW-0812">Transmembrane</keyword>
<keyword evidence="1" id="KW-1133">Transmembrane helix</keyword>
<organism evidence="2 3">
    <name type="scientific">Flavobacterium columnare</name>
    <dbReference type="NCBI Taxonomy" id="996"/>
    <lineage>
        <taxon>Bacteria</taxon>
        <taxon>Pseudomonadati</taxon>
        <taxon>Bacteroidota</taxon>
        <taxon>Flavobacteriia</taxon>
        <taxon>Flavobacteriales</taxon>
        <taxon>Flavobacteriaceae</taxon>
        <taxon>Flavobacterium</taxon>
    </lineage>
</organism>
<reference evidence="2 3" key="1">
    <citation type="journal article" date="2017" name="Infect. Genet. Evol.">
        <title>Comparative genome analysis of fish pathogen Flavobacterium columnare reveals extensive sequence diversity within the species.</title>
        <authorList>
            <person name="Kayansamruaj P."/>
            <person name="Dong H.T."/>
            <person name="Hirono I."/>
            <person name="Kondo H."/>
            <person name="Senapin S."/>
            <person name="Rodkhum C."/>
        </authorList>
    </citation>
    <scope>NUCLEOTIDE SEQUENCE [LARGE SCALE GENOMIC DNA]</scope>
    <source>
        <strain evidence="2 3">1214</strain>
    </source>
</reference>
<dbReference type="Proteomes" id="UP000198034">
    <property type="component" value="Unassembled WGS sequence"/>
</dbReference>
<comment type="caution">
    <text evidence="2">The sequence shown here is derived from an EMBL/GenBank/DDBJ whole genome shotgun (WGS) entry which is preliminary data.</text>
</comment>